<accession>A0ABX8I8G5</accession>
<feature type="compositionally biased region" description="Polar residues" evidence="1">
    <location>
        <begin position="10"/>
        <end position="26"/>
    </location>
</feature>
<sequence>MEEQAKVGTASRQTLSHTPSSSSFTLHRSEQIPRRVSRTTTIRSGSQHYNTTMYSVDQPRDFVDYTDLDIESEWNPQYQDSPVLEANEPDWIDETPGTPSEGLMYECAFCLHAHSPSSPCNGSNYTFQLPQSASHAYGFETPRSEPVERSNGIIQSNYRKWLVSVTPR</sequence>
<organism evidence="2 3">
    <name type="scientific">Candidozyma haemuli</name>
    <dbReference type="NCBI Taxonomy" id="45357"/>
    <lineage>
        <taxon>Eukaryota</taxon>
        <taxon>Fungi</taxon>
        <taxon>Dikarya</taxon>
        <taxon>Ascomycota</taxon>
        <taxon>Saccharomycotina</taxon>
        <taxon>Pichiomycetes</taxon>
        <taxon>Metschnikowiaceae</taxon>
        <taxon>Candidozyma</taxon>
    </lineage>
</organism>
<evidence type="ECO:0000313" key="2">
    <source>
        <dbReference type="EMBL" id="QWU88763.1"/>
    </source>
</evidence>
<evidence type="ECO:0000256" key="1">
    <source>
        <dbReference type="SAM" id="MobiDB-lite"/>
    </source>
</evidence>
<evidence type="ECO:0000313" key="3">
    <source>
        <dbReference type="Proteomes" id="UP000825434"/>
    </source>
</evidence>
<name>A0ABX8I8G5_9ASCO</name>
<protein>
    <submittedName>
        <fullName evidence="2">Uncharacterized protein</fullName>
    </submittedName>
</protein>
<keyword evidence="3" id="KW-1185">Reference proteome</keyword>
<gene>
    <name evidence="2" type="ORF">CA3LBN_003071</name>
</gene>
<dbReference type="Proteomes" id="UP000825434">
    <property type="component" value="Chromosome 3"/>
</dbReference>
<reference evidence="2 3" key="1">
    <citation type="submission" date="2021-06" db="EMBL/GenBank/DDBJ databases">
        <title>Candida outbreak in Lebanon.</title>
        <authorList>
            <person name="Finianos M."/>
        </authorList>
    </citation>
    <scope>NUCLEOTIDE SEQUENCE [LARGE SCALE GENOMIC DNA]</scope>
    <source>
        <strain evidence="2">CA3LBN</strain>
    </source>
</reference>
<dbReference type="EMBL" id="CP076663">
    <property type="protein sequence ID" value="QWU88763.1"/>
    <property type="molecule type" value="Genomic_DNA"/>
</dbReference>
<feature type="region of interest" description="Disordered" evidence="1">
    <location>
        <begin position="1"/>
        <end position="46"/>
    </location>
</feature>
<proteinExistence type="predicted"/>